<feature type="compositionally biased region" description="Polar residues" evidence="6">
    <location>
        <begin position="11"/>
        <end position="21"/>
    </location>
</feature>
<comment type="subcellular location">
    <subcellularLocation>
        <location evidence="1">Membrane</location>
        <topology evidence="1">Multi-pass membrane protein</topology>
    </subcellularLocation>
</comment>
<feature type="transmembrane region" description="Helical" evidence="7">
    <location>
        <begin position="298"/>
        <end position="316"/>
    </location>
</feature>
<feature type="transmembrane region" description="Helical" evidence="7">
    <location>
        <begin position="391"/>
        <end position="410"/>
    </location>
</feature>
<dbReference type="PANTHER" id="PTHR19432:SF35">
    <property type="entry name" value="SOLUTE CARRIER FAMILY 45 MEMBER 3 ISOFORM X1"/>
    <property type="match status" value="1"/>
</dbReference>
<evidence type="ECO:0000256" key="4">
    <source>
        <dbReference type="ARBA" id="ARBA00022989"/>
    </source>
</evidence>
<dbReference type="EMBL" id="JAHDYR010000064">
    <property type="protein sequence ID" value="KAG9390608.1"/>
    <property type="molecule type" value="Genomic_DNA"/>
</dbReference>
<keyword evidence="3 7" id="KW-0812">Transmembrane</keyword>
<dbReference type="PANTHER" id="PTHR19432">
    <property type="entry name" value="SUGAR TRANSPORTER"/>
    <property type="match status" value="1"/>
</dbReference>
<feature type="transmembrane region" description="Helical" evidence="7">
    <location>
        <begin position="47"/>
        <end position="67"/>
    </location>
</feature>
<keyword evidence="4 7" id="KW-1133">Transmembrane helix</keyword>
<comment type="caution">
    <text evidence="8">The sequence shown here is derived from an EMBL/GenBank/DDBJ whole genome shotgun (WGS) entry which is preliminary data.</text>
</comment>
<feature type="transmembrane region" description="Helical" evidence="7">
    <location>
        <begin position="416"/>
        <end position="436"/>
    </location>
</feature>
<evidence type="ECO:0000256" key="2">
    <source>
        <dbReference type="ARBA" id="ARBA00022448"/>
    </source>
</evidence>
<feature type="transmembrane region" description="Helical" evidence="7">
    <location>
        <begin position="360"/>
        <end position="379"/>
    </location>
</feature>
<evidence type="ECO:0000313" key="9">
    <source>
        <dbReference type="Proteomes" id="UP000717585"/>
    </source>
</evidence>
<keyword evidence="9" id="KW-1185">Reference proteome</keyword>
<dbReference type="GO" id="GO:0016020">
    <property type="term" value="C:membrane"/>
    <property type="evidence" value="ECO:0007669"/>
    <property type="project" value="UniProtKB-SubCell"/>
</dbReference>
<feature type="transmembrane region" description="Helical" evidence="7">
    <location>
        <begin position="482"/>
        <end position="500"/>
    </location>
</feature>
<evidence type="ECO:0000256" key="6">
    <source>
        <dbReference type="SAM" id="MobiDB-lite"/>
    </source>
</evidence>
<evidence type="ECO:0000256" key="5">
    <source>
        <dbReference type="ARBA" id="ARBA00023136"/>
    </source>
</evidence>
<name>A0A8J6DZE3_9EUKA</name>
<gene>
    <name evidence="8" type="ORF">J8273_7959</name>
</gene>
<dbReference type="Gene3D" id="1.20.1250.20">
    <property type="entry name" value="MFS general substrate transporter like domains"/>
    <property type="match status" value="2"/>
</dbReference>
<evidence type="ECO:0000256" key="7">
    <source>
        <dbReference type="SAM" id="Phobius"/>
    </source>
</evidence>
<dbReference type="InterPro" id="IPR036259">
    <property type="entry name" value="MFS_trans_sf"/>
</dbReference>
<dbReference type="AlphaFoldDB" id="A0A8J6DZE3"/>
<keyword evidence="2" id="KW-0813">Transport</keyword>
<dbReference type="OrthoDB" id="28755at2759"/>
<sequence>MYSPLNDQEIEQPNLNKSTAPMPSEVQKHQLKTTFLSFFTSPLGKNAITICLLITAIAGMELAWSGVYAWTTSTLLEHGASGELSTLPFQLSPIISVIVIPIAGWASDRVMPRAIRYGYGSRRLILTVTILVCCLATLCVPLTSGTMFPQLPDRFILVSQLVLNTLIDFTNKTIESFVRAMISTVADERLEEVSHVLMTAVIGGSMILGFQATSFQVGEYLPVGPTMNVYYPIGVAIFLVTSLPLFLSKAEARACRDKDAKSTAAERPKDVPLLPVTGPVEEVEGVAKPPAHRTRTSWGQVVGVLVWCMLVFYSAWVPWTFNPQFLGYILFQGDPHAPKGSTAYEQYEQGAGFAGTSDSIISIGTLTAVATWLILDAVMGRLKRVAKIRPLLLGAGFNVVMFIGLAMNAFAPNIYVFVAAQLLMGSGFGAATNFVFSRAAHYTHISDAGLVNTLVFSAETLPQMLCTVSGTMAVGLTGSYRVPYVLGMAPLLVSIPLTFFL</sequence>
<protein>
    <submittedName>
        <fullName evidence="8">Uncharacterized protein</fullName>
    </submittedName>
</protein>
<organism evidence="8 9">
    <name type="scientific">Carpediemonas membranifera</name>
    <dbReference type="NCBI Taxonomy" id="201153"/>
    <lineage>
        <taxon>Eukaryota</taxon>
        <taxon>Metamonada</taxon>
        <taxon>Carpediemonas-like organisms</taxon>
        <taxon>Carpediemonas</taxon>
    </lineage>
</organism>
<feature type="region of interest" description="Disordered" evidence="6">
    <location>
        <begin position="1"/>
        <end position="23"/>
    </location>
</feature>
<keyword evidence="5 7" id="KW-0472">Membrane</keyword>
<dbReference type="GO" id="GO:0008506">
    <property type="term" value="F:sucrose:proton symporter activity"/>
    <property type="evidence" value="ECO:0007669"/>
    <property type="project" value="TreeGrafter"/>
</dbReference>
<reference evidence="8" key="1">
    <citation type="submission" date="2021-05" db="EMBL/GenBank/DDBJ databases">
        <title>A free-living protist that lacks canonical eukaryotic 1 DNA replication and segregation systems.</title>
        <authorList>
            <person name="Salas-Leiva D.E."/>
            <person name="Tromer E.C."/>
            <person name="Curtis B.A."/>
            <person name="Jerlstrom-Hultqvist J."/>
            <person name="Kolisko M."/>
            <person name="Yi Z."/>
            <person name="Salas-Leiva J.S."/>
            <person name="Gallot-Lavallee L."/>
            <person name="Kops G.J.P.L."/>
            <person name="Archibald J.M."/>
            <person name="Simpson A.G.B."/>
            <person name="Roger A.J."/>
        </authorList>
    </citation>
    <scope>NUCLEOTIDE SEQUENCE</scope>
    <source>
        <strain evidence="8">BICM</strain>
    </source>
</reference>
<dbReference type="Proteomes" id="UP000717585">
    <property type="component" value="Unassembled WGS sequence"/>
</dbReference>
<feature type="transmembrane region" description="Helical" evidence="7">
    <location>
        <begin position="229"/>
        <end position="248"/>
    </location>
</feature>
<evidence type="ECO:0000256" key="3">
    <source>
        <dbReference type="ARBA" id="ARBA00022692"/>
    </source>
</evidence>
<evidence type="ECO:0000313" key="8">
    <source>
        <dbReference type="EMBL" id="KAG9390608.1"/>
    </source>
</evidence>
<feature type="transmembrane region" description="Helical" evidence="7">
    <location>
        <begin position="87"/>
        <end position="104"/>
    </location>
</feature>
<evidence type="ECO:0000256" key="1">
    <source>
        <dbReference type="ARBA" id="ARBA00004141"/>
    </source>
</evidence>
<dbReference type="SUPFAM" id="SSF103473">
    <property type="entry name" value="MFS general substrate transporter"/>
    <property type="match status" value="2"/>
</dbReference>
<proteinExistence type="predicted"/>
<feature type="transmembrane region" description="Helical" evidence="7">
    <location>
        <begin position="124"/>
        <end position="143"/>
    </location>
</feature>
<accession>A0A8J6DZE3</accession>